<dbReference type="Proteomes" id="UP000278252">
    <property type="component" value="Unassembled WGS sequence"/>
</dbReference>
<evidence type="ECO:0000313" key="3">
    <source>
        <dbReference type="EMBL" id="SMH40005.1"/>
    </source>
</evidence>
<dbReference type="EMBL" id="RJJH01000014">
    <property type="protein sequence ID" value="RNI09509.1"/>
    <property type="molecule type" value="Genomic_DNA"/>
</dbReference>
<keyword evidence="1" id="KW-0812">Transmembrane</keyword>
<name>A0A1X7NRR7_9EURY</name>
<reference evidence="2 5" key="3">
    <citation type="submission" date="2018-10" db="EMBL/GenBank/DDBJ databases">
        <title>Cultivation of a novel Methanohalophilus strain from Kebrit Deep of the Red Sea and a genomic comparison of members of the genus Methanohalophilus.</title>
        <authorList>
            <person name="Guan Y."/>
            <person name="Ngugi D.K."/>
            <person name="Stingl U."/>
        </authorList>
    </citation>
    <scope>NUCLEOTIDE SEQUENCE [LARGE SCALE GENOMIC DNA]</scope>
    <source>
        <strain evidence="2 5">DSM 7471</strain>
    </source>
</reference>
<organism evidence="3 4">
    <name type="scientific">Methanohalophilus portucalensis FDF-1</name>
    <dbReference type="NCBI Taxonomy" id="523843"/>
    <lineage>
        <taxon>Archaea</taxon>
        <taxon>Methanobacteriati</taxon>
        <taxon>Methanobacteriota</taxon>
        <taxon>Stenosarchaea group</taxon>
        <taxon>Methanomicrobia</taxon>
        <taxon>Methanosarcinales</taxon>
        <taxon>Methanosarcinaceae</taxon>
        <taxon>Methanohalophilus</taxon>
    </lineage>
</organism>
<dbReference type="EMBL" id="FXBN01000002">
    <property type="protein sequence ID" value="SMH40005.1"/>
    <property type="molecule type" value="Genomic_DNA"/>
</dbReference>
<sequence length="138" mass="15844">MNKKFAYTFIAICVLASIAFFIVFSLSDQTDTTKNENGTLRYFIRNSDNTAHSVTVEILDSQNISRFNKTYNIAPNETLKPTPISLKKDTYLYKITLDNSITKRQITGEYPEDLDLELLIIEVNKNPKEPLELHHAIE</sequence>
<proteinExistence type="predicted"/>
<evidence type="ECO:0000256" key="1">
    <source>
        <dbReference type="SAM" id="Phobius"/>
    </source>
</evidence>
<keyword evidence="1" id="KW-1133">Transmembrane helix</keyword>
<gene>
    <name evidence="2" type="ORF">EFE41_09355</name>
    <name evidence="3" type="ORF">SAMN06264941_1471</name>
</gene>
<accession>A0A1X7NRR7</accession>
<reference evidence="4" key="2">
    <citation type="submission" date="2017-04" db="EMBL/GenBank/DDBJ databases">
        <authorList>
            <person name="Varghese N."/>
            <person name="Submissions S."/>
        </authorList>
    </citation>
    <scope>NUCLEOTIDE SEQUENCE [LARGE SCALE GENOMIC DNA]</scope>
    <source>
        <strain evidence="4">FDF-1</strain>
    </source>
</reference>
<dbReference type="OrthoDB" id="137363at2157"/>
<keyword evidence="4" id="KW-1185">Reference proteome</keyword>
<dbReference type="AlphaFoldDB" id="A0A1X7NRR7"/>
<evidence type="ECO:0000313" key="2">
    <source>
        <dbReference type="EMBL" id="RNI09509.1"/>
    </source>
</evidence>
<reference evidence="3" key="1">
    <citation type="submission" date="2017-04" db="EMBL/GenBank/DDBJ databases">
        <authorList>
            <person name="Afonso C.L."/>
            <person name="Miller P.J."/>
            <person name="Scott M.A."/>
            <person name="Spackman E."/>
            <person name="Goraichik I."/>
            <person name="Dimitrov K.M."/>
            <person name="Suarez D.L."/>
            <person name="Swayne D.E."/>
        </authorList>
    </citation>
    <scope>NUCLEOTIDE SEQUENCE [LARGE SCALE GENOMIC DNA]</scope>
    <source>
        <strain evidence="3">FDF-1</strain>
    </source>
</reference>
<keyword evidence="1" id="KW-0472">Membrane</keyword>
<evidence type="ECO:0000313" key="5">
    <source>
        <dbReference type="Proteomes" id="UP000278252"/>
    </source>
</evidence>
<feature type="transmembrane region" description="Helical" evidence="1">
    <location>
        <begin position="6"/>
        <end position="26"/>
    </location>
</feature>
<evidence type="ECO:0000313" key="4">
    <source>
        <dbReference type="Proteomes" id="UP000193969"/>
    </source>
</evidence>
<dbReference type="Proteomes" id="UP000193969">
    <property type="component" value="Unassembled WGS sequence"/>
</dbReference>
<protein>
    <submittedName>
        <fullName evidence="3">Uncharacterized protein</fullName>
    </submittedName>
</protein>
<dbReference type="RefSeq" id="WP_072361523.1">
    <property type="nucleotide sequence ID" value="NZ_FXBN01000002.1"/>
</dbReference>